<sequence length="173" mass="20181">MAGYLIVDGYNIINSWEDLKALGDKNMEAAREKLIDYLMDFAILWDKITVVFDAHQVPGGIETRETFHSLEVIYTREKETADNVIEKITHNFQGRDNINILVATSDRVQQEIIFGRGARRISARELKILLESIKMDIREKYTENIFLLNRNSLDSHLQEDVKDKLNKWRRAGR</sequence>
<proteinExistence type="predicted"/>
<evidence type="ECO:0000313" key="2">
    <source>
        <dbReference type="Proteomes" id="UP000285138"/>
    </source>
</evidence>
<dbReference type="InterPro" id="IPR010298">
    <property type="entry name" value="YacP-like"/>
</dbReference>
<feature type="non-terminal residue" evidence="1">
    <location>
        <position position="173"/>
    </location>
</feature>
<dbReference type="PANTHER" id="PTHR34547:SF1">
    <property type="entry name" value="YACP-LIKE NYN DOMAIN PROTEIN"/>
    <property type="match status" value="1"/>
</dbReference>
<accession>A0A424Y9D4</accession>
<name>A0A424Y9D4_9FIRM</name>
<dbReference type="AlphaFoldDB" id="A0A424Y9D4"/>
<evidence type="ECO:0000313" key="1">
    <source>
        <dbReference type="EMBL" id="RQD72816.1"/>
    </source>
</evidence>
<dbReference type="CDD" id="cd10912">
    <property type="entry name" value="PIN_YacP-like"/>
    <property type="match status" value="1"/>
</dbReference>
<dbReference type="Proteomes" id="UP000285138">
    <property type="component" value="Unassembled WGS sequence"/>
</dbReference>
<dbReference type="EMBL" id="QZAA01000294">
    <property type="protein sequence ID" value="RQD72816.1"/>
    <property type="molecule type" value="Genomic_DNA"/>
</dbReference>
<gene>
    <name evidence="1" type="ORF">D5R97_10315</name>
</gene>
<organism evidence="1 2">
    <name type="scientific">Candidatus Syntrophonatronum acetioxidans</name>
    <dbReference type="NCBI Taxonomy" id="1795816"/>
    <lineage>
        <taxon>Bacteria</taxon>
        <taxon>Bacillati</taxon>
        <taxon>Bacillota</taxon>
        <taxon>Clostridia</taxon>
        <taxon>Eubacteriales</taxon>
        <taxon>Syntrophomonadaceae</taxon>
        <taxon>Candidatus Syntrophonatronum</taxon>
    </lineage>
</organism>
<protein>
    <submittedName>
        <fullName evidence="1">NYN domain-containing protein</fullName>
    </submittedName>
</protein>
<reference evidence="1 2" key="1">
    <citation type="submission" date="2018-08" db="EMBL/GenBank/DDBJ databases">
        <title>The metabolism and importance of syntrophic acetate oxidation coupled to methane or sulfide production in haloalkaline environments.</title>
        <authorList>
            <person name="Timmers P.H.A."/>
            <person name="Vavourakis C.D."/>
            <person name="Sorokin D.Y."/>
            <person name="Sinninghe Damste J.S."/>
            <person name="Muyzer G."/>
            <person name="Stams A.J.M."/>
            <person name="Plugge C.M."/>
        </authorList>
    </citation>
    <scope>NUCLEOTIDE SEQUENCE [LARGE SCALE GENOMIC DNA]</scope>
    <source>
        <strain evidence="1">MSAO_Bac1</strain>
    </source>
</reference>
<dbReference type="Pfam" id="PF05991">
    <property type="entry name" value="NYN_YacP"/>
    <property type="match status" value="1"/>
</dbReference>
<comment type="caution">
    <text evidence="1">The sequence shown here is derived from an EMBL/GenBank/DDBJ whole genome shotgun (WGS) entry which is preliminary data.</text>
</comment>
<dbReference type="PANTHER" id="PTHR34547">
    <property type="entry name" value="YACP-LIKE NYN DOMAIN PROTEIN"/>
    <property type="match status" value="1"/>
</dbReference>